<evidence type="ECO:0000256" key="1">
    <source>
        <dbReference type="SAM" id="Coils"/>
    </source>
</evidence>
<dbReference type="KEGG" id="mpp:MICPUCDRAFT_52584"/>
<dbReference type="OrthoDB" id="629492at2759"/>
<name>C1N4K1_MICPC</name>
<evidence type="ECO:0000313" key="2">
    <source>
        <dbReference type="EMBL" id="EEH52742.1"/>
    </source>
</evidence>
<dbReference type="AlphaFoldDB" id="C1N4K1"/>
<keyword evidence="3" id="KW-1185">Reference proteome</keyword>
<accession>C1N4K1</accession>
<dbReference type="EMBL" id="GG663747">
    <property type="protein sequence ID" value="EEH52742.1"/>
    <property type="molecule type" value="Genomic_DNA"/>
</dbReference>
<proteinExistence type="predicted"/>
<organism evidence="3">
    <name type="scientific">Micromonas pusilla (strain CCMP1545)</name>
    <name type="common">Picoplanktonic green alga</name>
    <dbReference type="NCBI Taxonomy" id="564608"/>
    <lineage>
        <taxon>Eukaryota</taxon>
        <taxon>Viridiplantae</taxon>
        <taxon>Chlorophyta</taxon>
        <taxon>Mamiellophyceae</taxon>
        <taxon>Mamiellales</taxon>
        <taxon>Mamiellaceae</taxon>
        <taxon>Micromonas</taxon>
    </lineage>
</organism>
<keyword evidence="1" id="KW-0175">Coiled coil</keyword>
<gene>
    <name evidence="2" type="ORF">MICPUCDRAFT_52584</name>
</gene>
<dbReference type="OMA" id="RIYEHYP"/>
<dbReference type="STRING" id="564608.C1N4K1"/>
<sequence length="535" mass="57371">MLVKDLARELVESDRVKEALENLKDAFARAKKESSADGAEAKEVLAAIDEIARVIPADDVCARFARAIAHGESPSPFAPSARDGKYLKPVRPSELRMTCVETAATLLEAGFADDARWRDVFAKAVARGVVDDGGADDVVERDGDAGLRFATVHRAKHHLARARSFAYRRRGAGRLPQALIDAKAGVAYAPDGEKTGAGAGAKARLLASALESIASYVPTGDVDADAAVQRMKRHVIVPSGAFANIVHDDLIVDAGVAAAVEHKRAWHLDGSDVEHKNNARRCAVTYCPPALRDLISSPEVSIETVIEWLEKDKLANAPEYVRPRPKYARYYESMRERIREHYPELPAPVMDKLLALDAGELDLLLQYPTAIRGQTEEFLDVYRAEGGTYLETYKTPALSWKEVKAMKGEGTVGLEAAGPGSSEAAMFKDEAPLFAASDSDDEDTNRAMLGASGDDGLTAEEEAGLVLNASGTLNAPALPPDQLRVASHASEAKKEALGAIAEGDNGDGDAATSRRVTRARAVLEAVKPSPLDDMD</sequence>
<feature type="coiled-coil region" evidence="1">
    <location>
        <begin position="3"/>
        <end position="33"/>
    </location>
</feature>
<dbReference type="eggNOG" id="ENOG502SAIF">
    <property type="taxonomic scope" value="Eukaryota"/>
</dbReference>
<protein>
    <submittedName>
        <fullName evidence="2">Predicted protein</fullName>
    </submittedName>
</protein>
<reference evidence="2 3" key="1">
    <citation type="journal article" date="2009" name="Science">
        <title>Green evolution and dynamic adaptations revealed by genomes of the marine picoeukaryotes Micromonas.</title>
        <authorList>
            <person name="Worden A.Z."/>
            <person name="Lee J.H."/>
            <person name="Mock T."/>
            <person name="Rouze P."/>
            <person name="Simmons M.P."/>
            <person name="Aerts A.L."/>
            <person name="Allen A.E."/>
            <person name="Cuvelier M.L."/>
            <person name="Derelle E."/>
            <person name="Everett M.V."/>
            <person name="Foulon E."/>
            <person name="Grimwood J."/>
            <person name="Gundlach H."/>
            <person name="Henrissat B."/>
            <person name="Napoli C."/>
            <person name="McDonald S.M."/>
            <person name="Parker M.S."/>
            <person name="Rombauts S."/>
            <person name="Salamov A."/>
            <person name="Von Dassow P."/>
            <person name="Badger J.H."/>
            <person name="Coutinho P.M."/>
            <person name="Demir E."/>
            <person name="Dubchak I."/>
            <person name="Gentemann C."/>
            <person name="Eikrem W."/>
            <person name="Gready J.E."/>
            <person name="John U."/>
            <person name="Lanier W."/>
            <person name="Lindquist E.A."/>
            <person name="Lucas S."/>
            <person name="Mayer K.F."/>
            <person name="Moreau H."/>
            <person name="Not F."/>
            <person name="Otillar R."/>
            <person name="Panaud O."/>
            <person name="Pangilinan J."/>
            <person name="Paulsen I."/>
            <person name="Piegu B."/>
            <person name="Poliakov A."/>
            <person name="Robbens S."/>
            <person name="Schmutz J."/>
            <person name="Toulza E."/>
            <person name="Wyss T."/>
            <person name="Zelensky A."/>
            <person name="Zhou K."/>
            <person name="Armbrust E.V."/>
            <person name="Bhattacharya D."/>
            <person name="Goodenough U.W."/>
            <person name="Van de Peer Y."/>
            <person name="Grigoriev I.V."/>
        </authorList>
    </citation>
    <scope>NUCLEOTIDE SEQUENCE [LARGE SCALE GENOMIC DNA]</scope>
    <source>
        <strain evidence="2 3">CCMP1545</strain>
    </source>
</reference>
<dbReference type="GeneID" id="9688454"/>
<dbReference type="RefSeq" id="XP_003062803.1">
    <property type="nucleotide sequence ID" value="XM_003062757.1"/>
</dbReference>
<evidence type="ECO:0000313" key="3">
    <source>
        <dbReference type="Proteomes" id="UP000001876"/>
    </source>
</evidence>
<dbReference type="Proteomes" id="UP000001876">
    <property type="component" value="Unassembled WGS sequence"/>
</dbReference>